<dbReference type="Proteomes" id="UP000004926">
    <property type="component" value="Chromosome"/>
</dbReference>
<dbReference type="eggNOG" id="COG0500">
    <property type="taxonomic scope" value="Bacteria"/>
</dbReference>
<organism evidence="1 2">
    <name type="scientific">Saccharomonospora marina XMU15</name>
    <dbReference type="NCBI Taxonomy" id="882083"/>
    <lineage>
        <taxon>Bacteria</taxon>
        <taxon>Bacillati</taxon>
        <taxon>Actinomycetota</taxon>
        <taxon>Actinomycetes</taxon>
        <taxon>Pseudonocardiales</taxon>
        <taxon>Pseudonocardiaceae</taxon>
        <taxon>Saccharomonospora</taxon>
    </lineage>
</organism>
<dbReference type="SUPFAM" id="SSF53335">
    <property type="entry name" value="S-adenosyl-L-methionine-dependent methyltransferases"/>
    <property type="match status" value="1"/>
</dbReference>
<keyword evidence="1" id="KW-0489">Methyltransferase</keyword>
<sequence>MSSTLTQRCYRFYMSTHSGLNDHTACQLIYKRDIKPRLPTETHRMRVLDIGCGQGTLVKLMREDGLDAWGVDISEEQVDLARAEGITQIFLADLQEFLENSESTWDVVVANDILEHLQKQAVLDTFDRVHKSLTPGGIFLARVPNAVSPVGGHVMYGDITHETWFTRRNVAQLAAVSGFDSIETFPCPPPAHGLKSCARLAAWKVISGLFKLALTAETGQLRGHVVTQNLTFVAHKSSAGVARDLVRDLDGGSTSSNSS</sequence>
<dbReference type="Pfam" id="PF13489">
    <property type="entry name" value="Methyltransf_23"/>
    <property type="match status" value="1"/>
</dbReference>
<dbReference type="HOGENOM" id="CLU_096131_1_0_11"/>
<name>H5WYT1_9PSEU</name>
<protein>
    <submittedName>
        <fullName evidence="1">Methyltransferase family protein</fullName>
    </submittedName>
</protein>
<keyword evidence="1" id="KW-0808">Transferase</keyword>
<dbReference type="RefSeq" id="WP_009155185.1">
    <property type="nucleotide sequence ID" value="NZ_CM001439.1"/>
</dbReference>
<dbReference type="STRING" id="882083.SacmaDRAFT_3589"/>
<evidence type="ECO:0000313" key="2">
    <source>
        <dbReference type="Proteomes" id="UP000004926"/>
    </source>
</evidence>
<dbReference type="InterPro" id="IPR029063">
    <property type="entry name" value="SAM-dependent_MTases_sf"/>
</dbReference>
<dbReference type="GO" id="GO:0032259">
    <property type="term" value="P:methylation"/>
    <property type="evidence" value="ECO:0007669"/>
    <property type="project" value="UniProtKB-KW"/>
</dbReference>
<dbReference type="CDD" id="cd02440">
    <property type="entry name" value="AdoMet_MTases"/>
    <property type="match status" value="1"/>
</dbReference>
<dbReference type="GO" id="GO:0008168">
    <property type="term" value="F:methyltransferase activity"/>
    <property type="evidence" value="ECO:0007669"/>
    <property type="project" value="UniProtKB-KW"/>
</dbReference>
<dbReference type="Gene3D" id="3.40.50.150">
    <property type="entry name" value="Vaccinia Virus protein VP39"/>
    <property type="match status" value="1"/>
</dbReference>
<proteinExistence type="predicted"/>
<dbReference type="AlphaFoldDB" id="H5WYT1"/>
<keyword evidence="2" id="KW-1185">Reference proteome</keyword>
<gene>
    <name evidence="1" type="ORF">SacmaDRAFT_3589</name>
</gene>
<reference evidence="1 2" key="1">
    <citation type="journal article" date="2012" name="Stand. Genomic Sci.">
        <title>Genome sequence of the ocean sediment bacterium Saccharomonospora marina type strain (XMU15(T)).</title>
        <authorList>
            <person name="Klenk H.P."/>
            <person name="Lu M."/>
            <person name="Lucas S."/>
            <person name="Lapidus A."/>
            <person name="Copeland A."/>
            <person name="Pitluck S."/>
            <person name="Goodwin L.A."/>
            <person name="Han C."/>
            <person name="Tapia R."/>
            <person name="Brambilla E.M."/>
            <person name="Potter G."/>
            <person name="Land M."/>
            <person name="Ivanova N."/>
            <person name="Rohde M."/>
            <person name="Goker M."/>
            <person name="Detter J.C."/>
            <person name="Li W.J."/>
            <person name="Kyrpides N.C."/>
            <person name="Woyke T."/>
        </authorList>
    </citation>
    <scope>NUCLEOTIDE SEQUENCE [LARGE SCALE GENOMIC DNA]</scope>
    <source>
        <strain evidence="1 2">XMU15</strain>
    </source>
</reference>
<dbReference type="EMBL" id="CM001439">
    <property type="protein sequence ID" value="EHR51803.1"/>
    <property type="molecule type" value="Genomic_DNA"/>
</dbReference>
<evidence type="ECO:0000313" key="1">
    <source>
        <dbReference type="EMBL" id="EHR51803.1"/>
    </source>
</evidence>
<accession>H5WYT1</accession>
<dbReference type="OrthoDB" id="9786503at2"/>
<dbReference type="PANTHER" id="PTHR43861">
    <property type="entry name" value="TRANS-ACONITATE 2-METHYLTRANSFERASE-RELATED"/>
    <property type="match status" value="1"/>
</dbReference>